<evidence type="ECO:0000313" key="3">
    <source>
        <dbReference type="Proteomes" id="UP001431429"/>
    </source>
</evidence>
<feature type="region of interest" description="Disordered" evidence="1">
    <location>
        <begin position="155"/>
        <end position="182"/>
    </location>
</feature>
<proteinExistence type="predicted"/>
<feature type="region of interest" description="Disordered" evidence="1">
    <location>
        <begin position="202"/>
        <end position="242"/>
    </location>
</feature>
<name>A0ABT0UMB7_9ACTN</name>
<evidence type="ECO:0000256" key="1">
    <source>
        <dbReference type="SAM" id="MobiDB-lite"/>
    </source>
</evidence>
<dbReference type="RefSeq" id="WP_250920118.1">
    <property type="nucleotide sequence ID" value="NZ_JAMQAW010000012.1"/>
</dbReference>
<evidence type="ECO:0000313" key="2">
    <source>
        <dbReference type="EMBL" id="MCM2389772.1"/>
    </source>
</evidence>
<accession>A0ABT0UMB7</accession>
<dbReference type="Proteomes" id="UP001431429">
    <property type="component" value="Unassembled WGS sequence"/>
</dbReference>
<dbReference type="EMBL" id="JAMQAW010000012">
    <property type="protein sequence ID" value="MCM2389772.1"/>
    <property type="molecule type" value="Genomic_DNA"/>
</dbReference>
<sequence>MSLKKSVTLAVAVCLGTGALVGCGESGSDEPFEGKNADKIAADAVQATRDAKSVRMAGSVKQQDGSTIQVDFRVDEQDNCTGTLSGQGTKAEIIQTSQSAYVRGDAAFWKNSLKGQPDADKAMGKLQGKWVKAPANEGGLQGMCDKQAFLAAMDGDKSERKGMKKGETTSVDGKKALNLEKKQPGGEKLTLFVATEGKPHILKSVSQGGKTPGEMVFTEYDKKVDAQEPPSDEVVDPKTDLR</sequence>
<protein>
    <recommendedName>
        <fullName evidence="4">Lipoprotein</fullName>
    </recommendedName>
</protein>
<comment type="caution">
    <text evidence="2">The sequence shown here is derived from an EMBL/GenBank/DDBJ whole genome shotgun (WGS) entry which is preliminary data.</text>
</comment>
<keyword evidence="3" id="KW-1185">Reference proteome</keyword>
<reference evidence="2" key="1">
    <citation type="submission" date="2022-06" db="EMBL/GenBank/DDBJ databases">
        <title>Genome public.</title>
        <authorList>
            <person name="Sun Q."/>
        </authorList>
    </citation>
    <scope>NUCLEOTIDE SEQUENCE</scope>
    <source>
        <strain evidence="2">CWNU-1</strain>
    </source>
</reference>
<organism evidence="2 3">
    <name type="scientific">Streptomyces albipurpureus</name>
    <dbReference type="NCBI Taxonomy" id="2897419"/>
    <lineage>
        <taxon>Bacteria</taxon>
        <taxon>Bacillati</taxon>
        <taxon>Actinomycetota</taxon>
        <taxon>Actinomycetes</taxon>
        <taxon>Kitasatosporales</taxon>
        <taxon>Streptomycetaceae</taxon>
        <taxon>Streptomyces</taxon>
    </lineage>
</organism>
<evidence type="ECO:0008006" key="4">
    <source>
        <dbReference type="Google" id="ProtNLM"/>
    </source>
</evidence>
<dbReference type="PROSITE" id="PS51257">
    <property type="entry name" value="PROKAR_LIPOPROTEIN"/>
    <property type="match status" value="1"/>
</dbReference>
<dbReference type="Gene3D" id="2.50.20.20">
    <property type="match status" value="1"/>
</dbReference>
<gene>
    <name evidence="2" type="ORF">NBG84_16005</name>
</gene>